<dbReference type="AlphaFoldDB" id="A0A9W7DTF1"/>
<reference evidence="1" key="1">
    <citation type="submission" date="2022-07" db="EMBL/GenBank/DDBJ databases">
        <title>Genome analysis of Parmales, a sister group of diatoms, reveals the evolutionary specialization of diatoms from phago-mixotrophs to photoautotrophs.</title>
        <authorList>
            <person name="Ban H."/>
            <person name="Sato S."/>
            <person name="Yoshikawa S."/>
            <person name="Kazumasa Y."/>
            <person name="Nakamura Y."/>
            <person name="Ichinomiya M."/>
            <person name="Saitoh K."/>
            <person name="Sato N."/>
            <person name="Blanc-Mathieu R."/>
            <person name="Endo H."/>
            <person name="Kuwata A."/>
            <person name="Ogata H."/>
        </authorList>
    </citation>
    <scope>NUCLEOTIDE SEQUENCE</scope>
</reference>
<evidence type="ECO:0000313" key="2">
    <source>
        <dbReference type="Proteomes" id="UP001165082"/>
    </source>
</evidence>
<evidence type="ECO:0008006" key="3">
    <source>
        <dbReference type="Google" id="ProtNLM"/>
    </source>
</evidence>
<organism evidence="1 2">
    <name type="scientific">Triparma retinervis</name>
    <dbReference type="NCBI Taxonomy" id="2557542"/>
    <lineage>
        <taxon>Eukaryota</taxon>
        <taxon>Sar</taxon>
        <taxon>Stramenopiles</taxon>
        <taxon>Ochrophyta</taxon>
        <taxon>Bolidophyceae</taxon>
        <taxon>Parmales</taxon>
        <taxon>Triparmaceae</taxon>
        <taxon>Triparma</taxon>
    </lineage>
</organism>
<proteinExistence type="predicted"/>
<dbReference type="Pfam" id="PF03382">
    <property type="entry name" value="DUF285"/>
    <property type="match status" value="1"/>
</dbReference>
<dbReference type="OrthoDB" id="198852at2759"/>
<gene>
    <name evidence="1" type="ORF">TrRE_jg1045</name>
</gene>
<accession>A0A9W7DTF1</accession>
<dbReference type="InterPro" id="IPR005046">
    <property type="entry name" value="DUF285"/>
</dbReference>
<dbReference type="EMBL" id="BRXZ01006120">
    <property type="protein sequence ID" value="GMH55609.1"/>
    <property type="molecule type" value="Genomic_DNA"/>
</dbReference>
<keyword evidence="2" id="KW-1185">Reference proteome</keyword>
<dbReference type="Proteomes" id="UP001165082">
    <property type="component" value="Unassembled WGS sequence"/>
</dbReference>
<evidence type="ECO:0000313" key="1">
    <source>
        <dbReference type="EMBL" id="GMH55609.1"/>
    </source>
</evidence>
<name>A0A9W7DTF1_9STRA</name>
<comment type="caution">
    <text evidence="1">The sequence shown here is derived from an EMBL/GenBank/DDBJ whole genome shotgun (WGS) entry which is preliminary data.</text>
</comment>
<sequence length="155" mass="17232">MLGQKAALINVVETRSCHYELAVTVRDYAKGKGGGRRRSGRRSLFAVDMQFPLLPTLSTAVLLLTTSKFLLVEGCTTTNSVNTNCEVLTNTNFQEAIDLWVSNPTSATDRFGHISLWETSGITKTQNAFLNKDTFNDDISGWDVSSVTNMKRMFR</sequence>
<protein>
    <recommendedName>
        <fullName evidence="3">BspA family leucine-rich repeat surface protein</fullName>
    </recommendedName>
</protein>